<protein>
    <submittedName>
        <fullName evidence="3">ATP-binding protein</fullName>
    </submittedName>
</protein>
<name>A0A935IX07_9MICO</name>
<feature type="domain" description="DUF4143" evidence="2">
    <location>
        <begin position="203"/>
        <end position="373"/>
    </location>
</feature>
<sequence length="424" mass="45970">MPYRRRIVDAALDELMPHLAAIALEGAKGVGKTATASQRAKTLLNLADPRQREVLSADLDHVVTLPTPTLIDEWQLVPEVWDRVRRAVDDDSAGGRFLLAGSAGVPPGVRIHSGAGRIVSFKLRPLSLAEREVAAPTVSLRDLLNGGAAIDGHSTVDLAGYVEEILRSGFPGIRDLPEPARRMQLDGYVNRIVERELIENGLQLRRPAALKAWLTAYGAATATDAAYTTILDAATAGERDKPARQTVDGYREHLARIFVLDPLPAWMPVFAPLKRLTNSPKHHLVDPALAARLVASGRDALLRGEGERVTTRPETGTWLGALFESLAVQSVRTYAAAADATVGHLRTKNTDREIDLVVESDDRRVVAMEVKLSATVSDADVRHLLWLKDTLGARVADLVVLTTGPYAYRRRDGVAVVPLALLGP</sequence>
<gene>
    <name evidence="3" type="ORF">IPI13_14215</name>
</gene>
<dbReference type="InterPro" id="IPR025420">
    <property type="entry name" value="DUF4143"/>
</dbReference>
<accession>A0A935IX07</accession>
<evidence type="ECO:0000259" key="1">
    <source>
        <dbReference type="Pfam" id="PF13173"/>
    </source>
</evidence>
<dbReference type="InterPro" id="IPR041682">
    <property type="entry name" value="AAA_14"/>
</dbReference>
<reference evidence="3 4" key="1">
    <citation type="submission" date="2020-10" db="EMBL/GenBank/DDBJ databases">
        <title>Connecting structure to function with the recovery of over 1000 high-quality activated sludge metagenome-assembled genomes encoding full-length rRNA genes using long-read sequencing.</title>
        <authorList>
            <person name="Singleton C.M."/>
            <person name="Petriglieri F."/>
            <person name="Kristensen J.M."/>
            <person name="Kirkegaard R.H."/>
            <person name="Michaelsen T.Y."/>
            <person name="Andersen M.H."/>
            <person name="Karst S.M."/>
            <person name="Dueholm M.S."/>
            <person name="Nielsen P.H."/>
            <person name="Albertsen M."/>
        </authorList>
    </citation>
    <scope>NUCLEOTIDE SEQUENCE [LARGE SCALE GENOMIC DNA]</scope>
    <source>
        <strain evidence="3">Ega_18-Q3-R5-49_MAXAC.001</strain>
    </source>
</reference>
<dbReference type="PANTHER" id="PTHR43566">
    <property type="entry name" value="CONSERVED PROTEIN"/>
    <property type="match status" value="1"/>
</dbReference>
<dbReference type="Pfam" id="PF13635">
    <property type="entry name" value="DUF4143"/>
    <property type="match status" value="1"/>
</dbReference>
<evidence type="ECO:0000259" key="2">
    <source>
        <dbReference type="Pfam" id="PF13635"/>
    </source>
</evidence>
<dbReference type="AlphaFoldDB" id="A0A935IX07"/>
<keyword evidence="3" id="KW-0547">Nucleotide-binding</keyword>
<comment type="caution">
    <text evidence="3">The sequence shown here is derived from an EMBL/GenBank/DDBJ whole genome shotgun (WGS) entry which is preliminary data.</text>
</comment>
<dbReference type="EMBL" id="JADJIB010000005">
    <property type="protein sequence ID" value="MBK7274263.1"/>
    <property type="molecule type" value="Genomic_DNA"/>
</dbReference>
<dbReference type="Proteomes" id="UP000726105">
    <property type="component" value="Unassembled WGS sequence"/>
</dbReference>
<evidence type="ECO:0000313" key="3">
    <source>
        <dbReference type="EMBL" id="MBK7274263.1"/>
    </source>
</evidence>
<proteinExistence type="predicted"/>
<dbReference type="GO" id="GO:0005524">
    <property type="term" value="F:ATP binding"/>
    <property type="evidence" value="ECO:0007669"/>
    <property type="project" value="UniProtKB-KW"/>
</dbReference>
<feature type="domain" description="AAA" evidence="1">
    <location>
        <begin position="21"/>
        <end position="130"/>
    </location>
</feature>
<evidence type="ECO:0000313" key="4">
    <source>
        <dbReference type="Proteomes" id="UP000726105"/>
    </source>
</evidence>
<dbReference type="Pfam" id="PF13173">
    <property type="entry name" value="AAA_14"/>
    <property type="match status" value="1"/>
</dbReference>
<dbReference type="PANTHER" id="PTHR43566:SF2">
    <property type="entry name" value="DUF4143 DOMAIN-CONTAINING PROTEIN"/>
    <property type="match status" value="1"/>
</dbReference>
<organism evidence="3 4">
    <name type="scientific">Candidatus Phosphoribacter hodrii</name>
    <dbReference type="NCBI Taxonomy" id="2953743"/>
    <lineage>
        <taxon>Bacteria</taxon>
        <taxon>Bacillati</taxon>
        <taxon>Actinomycetota</taxon>
        <taxon>Actinomycetes</taxon>
        <taxon>Micrococcales</taxon>
        <taxon>Dermatophilaceae</taxon>
        <taxon>Candidatus Phosphoribacter</taxon>
    </lineage>
</organism>
<keyword evidence="3" id="KW-0067">ATP-binding</keyword>